<proteinExistence type="predicted"/>
<dbReference type="AlphaFoldDB" id="A0AAD5TUM5"/>
<name>A0AAD5TUM5_9FUNG</name>
<keyword evidence="5 6" id="KW-0472">Membrane</keyword>
<dbReference type="PANTHER" id="PTHR23511:SF5">
    <property type="entry name" value="MAJOR FACILITATOR-TYPE TRANSPORTER HXNZ-RELATED"/>
    <property type="match status" value="1"/>
</dbReference>
<evidence type="ECO:0000256" key="3">
    <source>
        <dbReference type="ARBA" id="ARBA00022692"/>
    </source>
</evidence>
<dbReference type="EMBL" id="JADGJW010002185">
    <property type="protein sequence ID" value="KAJ3199114.1"/>
    <property type="molecule type" value="Genomic_DNA"/>
</dbReference>
<evidence type="ECO:0000256" key="4">
    <source>
        <dbReference type="ARBA" id="ARBA00022989"/>
    </source>
</evidence>
<dbReference type="PANTHER" id="PTHR23511">
    <property type="entry name" value="SYNAPTIC VESICLE GLYCOPROTEIN 2"/>
    <property type="match status" value="1"/>
</dbReference>
<evidence type="ECO:0000313" key="7">
    <source>
        <dbReference type="EMBL" id="KAJ3199114.1"/>
    </source>
</evidence>
<keyword evidence="3 6" id="KW-0812">Transmembrane</keyword>
<protein>
    <recommendedName>
        <fullName evidence="9">Major facilitator superfamily (MFS) profile domain-containing protein</fullName>
    </recommendedName>
</protein>
<dbReference type="SUPFAM" id="SSF103473">
    <property type="entry name" value="MFS general substrate transporter"/>
    <property type="match status" value="1"/>
</dbReference>
<gene>
    <name evidence="7" type="ORF">HK099_003302</name>
</gene>
<comment type="caution">
    <text evidence="7">The sequence shown here is derived from an EMBL/GenBank/DDBJ whole genome shotgun (WGS) entry which is preliminary data.</text>
</comment>
<feature type="non-terminal residue" evidence="7">
    <location>
        <position position="108"/>
    </location>
</feature>
<keyword evidence="4 6" id="KW-1133">Transmembrane helix</keyword>
<dbReference type="GO" id="GO:0016020">
    <property type="term" value="C:membrane"/>
    <property type="evidence" value="ECO:0007669"/>
    <property type="project" value="UniProtKB-SubCell"/>
</dbReference>
<reference evidence="7" key="1">
    <citation type="submission" date="2020-05" db="EMBL/GenBank/DDBJ databases">
        <title>Phylogenomic resolution of chytrid fungi.</title>
        <authorList>
            <person name="Stajich J.E."/>
            <person name="Amses K."/>
            <person name="Simmons R."/>
            <person name="Seto K."/>
            <person name="Myers J."/>
            <person name="Bonds A."/>
            <person name="Quandt C.A."/>
            <person name="Barry K."/>
            <person name="Liu P."/>
            <person name="Grigoriev I."/>
            <person name="Longcore J.E."/>
            <person name="James T.Y."/>
        </authorList>
    </citation>
    <scope>NUCLEOTIDE SEQUENCE</scope>
    <source>
        <strain evidence="7">JEL0476</strain>
    </source>
</reference>
<dbReference type="Gene3D" id="1.20.1250.20">
    <property type="entry name" value="MFS general substrate transporter like domains"/>
    <property type="match status" value="1"/>
</dbReference>
<feature type="transmembrane region" description="Helical" evidence="6">
    <location>
        <begin position="50"/>
        <end position="73"/>
    </location>
</feature>
<evidence type="ECO:0000256" key="5">
    <source>
        <dbReference type="ARBA" id="ARBA00023136"/>
    </source>
</evidence>
<evidence type="ECO:0000256" key="6">
    <source>
        <dbReference type="SAM" id="Phobius"/>
    </source>
</evidence>
<accession>A0AAD5TUM5</accession>
<dbReference type="InterPro" id="IPR036259">
    <property type="entry name" value="MFS_trans_sf"/>
</dbReference>
<comment type="subcellular location">
    <subcellularLocation>
        <location evidence="1">Membrane</location>
        <topology evidence="1">Multi-pass membrane protein</topology>
    </subcellularLocation>
</comment>
<sequence length="108" mass="12301">MNLINERNNSTSINETTYLISPVTTDSNTPSNYIITKTINDIKWGKYQTYLFYLCGMGWMADNLWMQVLAVCLPSIQQEFKLSNTYSAIATISMMCGMLFGSLLWGFI</sequence>
<evidence type="ECO:0000256" key="2">
    <source>
        <dbReference type="ARBA" id="ARBA00022448"/>
    </source>
</evidence>
<feature type="transmembrane region" description="Helical" evidence="6">
    <location>
        <begin position="85"/>
        <end position="107"/>
    </location>
</feature>
<keyword evidence="8" id="KW-1185">Reference proteome</keyword>
<evidence type="ECO:0000313" key="8">
    <source>
        <dbReference type="Proteomes" id="UP001211065"/>
    </source>
</evidence>
<dbReference type="Proteomes" id="UP001211065">
    <property type="component" value="Unassembled WGS sequence"/>
</dbReference>
<evidence type="ECO:0008006" key="9">
    <source>
        <dbReference type="Google" id="ProtNLM"/>
    </source>
</evidence>
<organism evidence="7 8">
    <name type="scientific">Clydaea vesicula</name>
    <dbReference type="NCBI Taxonomy" id="447962"/>
    <lineage>
        <taxon>Eukaryota</taxon>
        <taxon>Fungi</taxon>
        <taxon>Fungi incertae sedis</taxon>
        <taxon>Chytridiomycota</taxon>
        <taxon>Chytridiomycota incertae sedis</taxon>
        <taxon>Chytridiomycetes</taxon>
        <taxon>Lobulomycetales</taxon>
        <taxon>Lobulomycetaceae</taxon>
        <taxon>Clydaea</taxon>
    </lineage>
</organism>
<keyword evidence="2" id="KW-0813">Transport</keyword>
<evidence type="ECO:0000256" key="1">
    <source>
        <dbReference type="ARBA" id="ARBA00004141"/>
    </source>
</evidence>